<dbReference type="InterPro" id="IPR044534">
    <property type="entry name" value="TTL1-4"/>
</dbReference>
<dbReference type="PROSITE" id="PS51352">
    <property type="entry name" value="THIOREDOXIN_2"/>
    <property type="match status" value="1"/>
</dbReference>
<dbReference type="Gene3D" id="1.25.40.10">
    <property type="entry name" value="Tetratricopeptide repeat domain"/>
    <property type="match status" value="2"/>
</dbReference>
<dbReference type="GO" id="GO:0006950">
    <property type="term" value="P:response to stress"/>
    <property type="evidence" value="ECO:0007669"/>
    <property type="project" value="UniProtKB-ARBA"/>
</dbReference>
<dbReference type="SUPFAM" id="SSF48452">
    <property type="entry name" value="TPR-like"/>
    <property type="match status" value="2"/>
</dbReference>
<feature type="domain" description="Thioredoxin" evidence="1">
    <location>
        <begin position="216"/>
        <end position="346"/>
    </location>
</feature>
<name>A0A7S0KJN5_9CHLO</name>
<dbReference type="SMART" id="SM00028">
    <property type="entry name" value="TPR"/>
    <property type="match status" value="3"/>
</dbReference>
<dbReference type="PROSITE" id="PS00194">
    <property type="entry name" value="THIOREDOXIN_1"/>
    <property type="match status" value="1"/>
</dbReference>
<dbReference type="CDD" id="cd02947">
    <property type="entry name" value="TRX_family"/>
    <property type="match status" value="1"/>
</dbReference>
<dbReference type="Gene3D" id="3.40.30.10">
    <property type="entry name" value="Glutaredoxin"/>
    <property type="match status" value="1"/>
</dbReference>
<dbReference type="InterPro" id="IPR019734">
    <property type="entry name" value="TPR_rpt"/>
</dbReference>
<dbReference type="Pfam" id="PF00085">
    <property type="entry name" value="Thioredoxin"/>
    <property type="match status" value="1"/>
</dbReference>
<reference evidence="2" key="1">
    <citation type="submission" date="2021-01" db="EMBL/GenBank/DDBJ databases">
        <authorList>
            <person name="Corre E."/>
            <person name="Pelletier E."/>
            <person name="Niang G."/>
            <person name="Scheremetjew M."/>
            <person name="Finn R."/>
            <person name="Kale V."/>
            <person name="Holt S."/>
            <person name="Cochrane G."/>
            <person name="Meng A."/>
            <person name="Brown T."/>
            <person name="Cohen L."/>
        </authorList>
    </citation>
    <scope>NUCLEOTIDE SEQUENCE</scope>
    <source>
        <strain evidence="2">Clade-D-RCC2572</strain>
    </source>
</reference>
<dbReference type="InterPro" id="IPR011990">
    <property type="entry name" value="TPR-like_helical_dom_sf"/>
</dbReference>
<dbReference type="InterPro" id="IPR036249">
    <property type="entry name" value="Thioredoxin-like_sf"/>
</dbReference>
<evidence type="ECO:0000313" key="2">
    <source>
        <dbReference type="EMBL" id="CAD8583834.1"/>
    </source>
</evidence>
<dbReference type="EMBL" id="HBEW01005481">
    <property type="protein sequence ID" value="CAD8583834.1"/>
    <property type="molecule type" value="Transcribed_RNA"/>
</dbReference>
<gene>
    <name evidence="2" type="ORF">OMED0929_LOCUS4598</name>
</gene>
<dbReference type="PANTHER" id="PTHR46050:SF29">
    <property type="entry name" value="TPR REPEAT-CONTAINING THIOREDOXIN TTL4"/>
    <property type="match status" value="1"/>
</dbReference>
<dbReference type="AlphaFoldDB" id="A0A7S0KJN5"/>
<dbReference type="InterPro" id="IPR017937">
    <property type="entry name" value="Thioredoxin_CS"/>
</dbReference>
<evidence type="ECO:0000259" key="1">
    <source>
        <dbReference type="PROSITE" id="PS51352"/>
    </source>
</evidence>
<accession>A0A7S0KJN5</accession>
<dbReference type="PANTHER" id="PTHR46050">
    <property type="entry name" value="TPR REPEAT-CONTAINING THIOREDOXIN"/>
    <property type="match status" value="1"/>
</dbReference>
<proteinExistence type="predicted"/>
<dbReference type="PRINTS" id="PR00421">
    <property type="entry name" value="THIOREDOXIN"/>
</dbReference>
<protein>
    <recommendedName>
        <fullName evidence="1">Thioredoxin domain-containing protein</fullName>
    </recommendedName>
</protein>
<sequence length="346" mass="36966">MSSDDARERGNALYAERAYDAALAAYDDAIALSHDGDAKARANKAAVLMALRRWSEATAECVKALAIDSAYDRARRRLEACMVKAGTFDDAIASAERGGEASAALAGRLKRLRDARARGNEMFKAGDKAGAEDAYGAALCEDACAATPGAAIVLCNRAACRAGLGDHEGALADADAALARDDTYQKARLRRATALAALTRYDEANEEFTRLFDELPGDVSVATNVNACRAALGKPADVKAGVKTIEDMKTYMTLVNTKPLVVVDFTATWCGPCKMIAPVFASLSTKFPSIYFLKVDVDENQDISGYERVSSMPTFAVYRYGKKVESFSGADGNKLTALCTKWIATV</sequence>
<dbReference type="InterPro" id="IPR013766">
    <property type="entry name" value="Thioredoxin_domain"/>
</dbReference>
<dbReference type="SUPFAM" id="SSF52833">
    <property type="entry name" value="Thioredoxin-like"/>
    <property type="match status" value="1"/>
</dbReference>
<organism evidence="2">
    <name type="scientific">Ostreococcus mediterraneus</name>
    <dbReference type="NCBI Taxonomy" id="1486918"/>
    <lineage>
        <taxon>Eukaryota</taxon>
        <taxon>Viridiplantae</taxon>
        <taxon>Chlorophyta</taxon>
        <taxon>Mamiellophyceae</taxon>
        <taxon>Mamiellales</taxon>
        <taxon>Bathycoccaceae</taxon>
        <taxon>Ostreococcus</taxon>
    </lineage>
</organism>